<accession>A0A385AGV2</accession>
<dbReference type="EMBL" id="CP031008">
    <property type="protein sequence ID" value="AXN36925.1"/>
    <property type="molecule type" value="Genomic_DNA"/>
</dbReference>
<geneLocation type="plasmid" evidence="2 3">
    <name>p-1.1928_5</name>
</geneLocation>
<keyword evidence="1" id="KW-1133">Transmembrane helix</keyword>
<name>A0A385AGV2_LATCU</name>
<feature type="transmembrane region" description="Helical" evidence="1">
    <location>
        <begin position="30"/>
        <end position="47"/>
    </location>
</feature>
<evidence type="ECO:0000313" key="3">
    <source>
        <dbReference type="Proteomes" id="UP000257607"/>
    </source>
</evidence>
<dbReference type="Proteomes" id="UP000257607">
    <property type="component" value="Plasmid p-1.1928_5"/>
</dbReference>
<sequence>MWFPALISFILGGCLLYRQLTDIKFRHWSLWIYIGLCFFIGAMFLYLEINGTDLIMSGVPMA</sequence>
<keyword evidence="1" id="KW-0812">Transmembrane</keyword>
<gene>
    <name evidence="2" type="ORF">DT351_11305</name>
</gene>
<protein>
    <submittedName>
        <fullName evidence="2">Uncharacterized protein</fullName>
    </submittedName>
</protein>
<organism evidence="2 3">
    <name type="scientific">Latilactobacillus curvatus</name>
    <name type="common">Lactobacillus curvatus</name>
    <dbReference type="NCBI Taxonomy" id="28038"/>
    <lineage>
        <taxon>Bacteria</taxon>
        <taxon>Bacillati</taxon>
        <taxon>Bacillota</taxon>
        <taxon>Bacilli</taxon>
        <taxon>Lactobacillales</taxon>
        <taxon>Lactobacillaceae</taxon>
        <taxon>Latilactobacillus</taxon>
    </lineage>
</organism>
<dbReference type="AlphaFoldDB" id="A0A385AGV2"/>
<keyword evidence="1" id="KW-0472">Membrane</keyword>
<reference evidence="2 3" key="1">
    <citation type="submission" date="2018-07" db="EMBL/GenBank/DDBJ databases">
        <title>Lactobacillus curvatus genome sequence.</title>
        <authorList>
            <person name="Prechtl R."/>
        </authorList>
    </citation>
    <scope>NUCLEOTIDE SEQUENCE [LARGE SCALE GENOMIC DNA]</scope>
    <source>
        <strain evidence="2 3">TMW 1.1928</strain>
        <plasmid evidence="2 3">p-1.1928_5</plasmid>
    </source>
</reference>
<dbReference type="RefSeq" id="WP_116843869.1">
    <property type="nucleotide sequence ID" value="NZ_JAUJFQ010000074.1"/>
</dbReference>
<evidence type="ECO:0000256" key="1">
    <source>
        <dbReference type="SAM" id="Phobius"/>
    </source>
</evidence>
<proteinExistence type="predicted"/>
<keyword evidence="2" id="KW-0614">Plasmid</keyword>
<evidence type="ECO:0000313" key="2">
    <source>
        <dbReference type="EMBL" id="AXN36925.1"/>
    </source>
</evidence>